<reference evidence="4 6" key="2">
    <citation type="journal article" date="2018" name="Plant J.">
        <title>The Physcomitrella patens chromosome-scale assembly reveals moss genome structure and evolution.</title>
        <authorList>
            <person name="Lang D."/>
            <person name="Ullrich K.K."/>
            <person name="Murat F."/>
            <person name="Fuchs J."/>
            <person name="Jenkins J."/>
            <person name="Haas F.B."/>
            <person name="Piednoel M."/>
            <person name="Gundlach H."/>
            <person name="Van Bel M."/>
            <person name="Meyberg R."/>
            <person name="Vives C."/>
            <person name="Morata J."/>
            <person name="Symeonidi A."/>
            <person name="Hiss M."/>
            <person name="Muchero W."/>
            <person name="Kamisugi Y."/>
            <person name="Saleh O."/>
            <person name="Blanc G."/>
            <person name="Decker E.L."/>
            <person name="van Gessel N."/>
            <person name="Grimwood J."/>
            <person name="Hayes R.D."/>
            <person name="Graham S.W."/>
            <person name="Gunter L.E."/>
            <person name="McDaniel S.F."/>
            <person name="Hoernstein S.N.W."/>
            <person name="Larsson A."/>
            <person name="Li F.W."/>
            <person name="Perroud P.F."/>
            <person name="Phillips J."/>
            <person name="Ranjan P."/>
            <person name="Rokshar D.S."/>
            <person name="Rothfels C.J."/>
            <person name="Schneider L."/>
            <person name="Shu S."/>
            <person name="Stevenson D.W."/>
            <person name="Thummler F."/>
            <person name="Tillich M."/>
            <person name="Villarreal Aguilar J.C."/>
            <person name="Widiez T."/>
            <person name="Wong G.K."/>
            <person name="Wymore A."/>
            <person name="Zhang Y."/>
            <person name="Zimmer A.D."/>
            <person name="Quatrano R.S."/>
            <person name="Mayer K.F.X."/>
            <person name="Goodstein D."/>
            <person name="Casacuberta J.M."/>
            <person name="Vandepoele K."/>
            <person name="Reski R."/>
            <person name="Cuming A.C."/>
            <person name="Tuskan G.A."/>
            <person name="Maumus F."/>
            <person name="Salse J."/>
            <person name="Schmutz J."/>
            <person name="Rensing S.A."/>
        </authorList>
    </citation>
    <scope>NUCLEOTIDE SEQUENCE [LARGE SCALE GENOMIC DNA]</scope>
    <source>
        <strain evidence="5 6">cv. Gransden 2004</strain>
    </source>
</reference>
<dbReference type="OrthoDB" id="1938000at2759"/>
<evidence type="ECO:0000256" key="3">
    <source>
        <dbReference type="SAM" id="MobiDB-lite"/>
    </source>
</evidence>
<dbReference type="Proteomes" id="UP000006727">
    <property type="component" value="Chromosome 2"/>
</dbReference>
<dbReference type="EnsemblPlants" id="Pp3c2_18410V3.2">
    <property type="protein sequence ID" value="PAC:32933504.CDS.1"/>
    <property type="gene ID" value="Pp3c2_18410"/>
</dbReference>
<reference evidence="4 6" key="1">
    <citation type="journal article" date="2008" name="Science">
        <title>The Physcomitrella genome reveals evolutionary insights into the conquest of land by plants.</title>
        <authorList>
            <person name="Rensing S."/>
            <person name="Lang D."/>
            <person name="Zimmer A."/>
            <person name="Terry A."/>
            <person name="Salamov A."/>
            <person name="Shapiro H."/>
            <person name="Nishiyama T."/>
            <person name="Perroud P.-F."/>
            <person name="Lindquist E."/>
            <person name="Kamisugi Y."/>
            <person name="Tanahashi T."/>
            <person name="Sakakibara K."/>
            <person name="Fujita T."/>
            <person name="Oishi K."/>
            <person name="Shin-I T."/>
            <person name="Kuroki Y."/>
            <person name="Toyoda A."/>
            <person name="Suzuki Y."/>
            <person name="Hashimoto A."/>
            <person name="Yamaguchi K."/>
            <person name="Sugano A."/>
            <person name="Kohara Y."/>
            <person name="Fujiyama A."/>
            <person name="Anterola A."/>
            <person name="Aoki S."/>
            <person name="Ashton N."/>
            <person name="Barbazuk W.B."/>
            <person name="Barker E."/>
            <person name="Bennetzen J."/>
            <person name="Bezanilla M."/>
            <person name="Blankenship R."/>
            <person name="Cho S.H."/>
            <person name="Dutcher S."/>
            <person name="Estelle M."/>
            <person name="Fawcett J.A."/>
            <person name="Gundlach H."/>
            <person name="Hanada K."/>
            <person name="Heyl A."/>
            <person name="Hicks K.A."/>
            <person name="Hugh J."/>
            <person name="Lohr M."/>
            <person name="Mayer K."/>
            <person name="Melkozernov A."/>
            <person name="Murata T."/>
            <person name="Nelson D."/>
            <person name="Pils B."/>
            <person name="Prigge M."/>
            <person name="Reiss B."/>
            <person name="Renner T."/>
            <person name="Rombauts S."/>
            <person name="Rushton P."/>
            <person name="Sanderfoot A."/>
            <person name="Schween G."/>
            <person name="Shiu S.-H."/>
            <person name="Stueber K."/>
            <person name="Theodoulou F.L."/>
            <person name="Tu H."/>
            <person name="Van de Peer Y."/>
            <person name="Verrier P.J."/>
            <person name="Waters E."/>
            <person name="Wood A."/>
            <person name="Yang L."/>
            <person name="Cove D."/>
            <person name="Cuming A."/>
            <person name="Hasebe M."/>
            <person name="Lucas S."/>
            <person name="Mishler D.B."/>
            <person name="Reski R."/>
            <person name="Grigoriev I."/>
            <person name="Quatrano R.S."/>
            <person name="Boore J.L."/>
        </authorList>
    </citation>
    <scope>NUCLEOTIDE SEQUENCE [LARGE SCALE GENOMIC DNA]</scope>
    <source>
        <strain evidence="5 6">cv. Gransden 2004</strain>
    </source>
</reference>
<evidence type="ECO:0000256" key="1">
    <source>
        <dbReference type="ARBA" id="ARBA00023015"/>
    </source>
</evidence>
<dbReference type="AlphaFoldDB" id="A0A2K1L228"/>
<dbReference type="Gramene" id="Pp3c2_18410V3.3">
    <property type="protein sequence ID" value="PAC:32933505.CDS.1"/>
    <property type="gene ID" value="Pp3c2_18410"/>
</dbReference>
<dbReference type="EnsemblPlants" id="Pp3c2_18410V3.1">
    <property type="protein sequence ID" value="PAC:32933503.CDS.1"/>
    <property type="gene ID" value="Pp3c2_18410"/>
</dbReference>
<dbReference type="GeneID" id="112273648"/>
<name>A0A2K1L228_PHYPA</name>
<organism evidence="4">
    <name type="scientific">Physcomitrium patens</name>
    <name type="common">Spreading-leaved earth moss</name>
    <name type="synonym">Physcomitrella patens</name>
    <dbReference type="NCBI Taxonomy" id="3218"/>
    <lineage>
        <taxon>Eukaryota</taxon>
        <taxon>Viridiplantae</taxon>
        <taxon>Streptophyta</taxon>
        <taxon>Embryophyta</taxon>
        <taxon>Bryophyta</taxon>
        <taxon>Bryophytina</taxon>
        <taxon>Bryopsida</taxon>
        <taxon>Funariidae</taxon>
        <taxon>Funariales</taxon>
        <taxon>Funariaceae</taxon>
        <taxon>Physcomitrium</taxon>
    </lineage>
</organism>
<proteinExistence type="predicted"/>
<reference evidence="5" key="3">
    <citation type="submission" date="2020-12" db="UniProtKB">
        <authorList>
            <consortium name="EnsemblPlants"/>
        </authorList>
    </citation>
    <scope>IDENTIFICATION</scope>
</reference>
<gene>
    <name evidence="5" type="primary">LOC112273648</name>
    <name evidence="4" type="ORF">PHYPA_002880</name>
</gene>
<feature type="compositionally biased region" description="Polar residues" evidence="3">
    <location>
        <begin position="304"/>
        <end position="345"/>
    </location>
</feature>
<keyword evidence="1" id="KW-0805">Transcription regulation</keyword>
<dbReference type="PROSITE" id="PS50985">
    <property type="entry name" value="GRAS"/>
    <property type="match status" value="1"/>
</dbReference>
<dbReference type="KEGG" id="ppp:112273648"/>
<feature type="region of interest" description="Disordered" evidence="3">
    <location>
        <begin position="304"/>
        <end position="356"/>
    </location>
</feature>
<evidence type="ECO:0000256" key="2">
    <source>
        <dbReference type="ARBA" id="ARBA00023163"/>
    </source>
</evidence>
<dbReference type="Gramene" id="Pp3c2_18410V3.2">
    <property type="protein sequence ID" value="PAC:32933504.CDS.1"/>
    <property type="gene ID" value="Pp3c2_18410"/>
</dbReference>
<sequence length="753" mass="83984">MAEITHYRPHSDTNTVKFATVPDLQTYLGISSWLELNQHWRLGDATKFFKVAEHEGQNSMSSAVDSKRLDSGKSGNQHSTALAMSKEPTSVLDLPSSCSVSLSSQHSMNSVSDGISKALQTVADQLLSDEQDSAHPMQSATPETSNMLMDQDVMTWMSLTRGSDHSASDMDPVPDWFHKQPERLDLNAQQYYCSKTGLDFHKNPGTMERICNNLPSSHHHYVAQPFKLISQAQLTMSETAGNQQTGFFDTSTSSNQRAFQQCRNVKAQGATLMSMIDGTGAITGSQLLNSTVVPTPELWKLLSSQHDASPQCGNQGPPNKQAPITQARDQQNRSTSLAIPTQQPQPQLPYHFGQTLYPGVTPQDQETGIHMVHLLLACAEAVDMCQSATAGPMLARLRSIYDPEGEPMRRIALYFAEALFERLTIEMNRKQSSHHGSCVRFPEPEVDSAASPSLECDIAYQAYYQILPFKKFTHLTANQALLEGVANYPRVHIIDFNIRQGLQWPSFIQSLAMLPRGPPQLKFTAVQTDAATVQKTGNRLAEFARTMHVPFEFYILEESVESFHQGMISPRAEEALAVNCSDMLHRLLRKEGKLTELLGKIRSLQPVVVTVLEVDANHNEPSFMPRFVHALHYYCAVFDSLEAALLRNSLDRLRIENHCFSTQIRSIIALEDVDREIRHVRAETWQSHFLQAGFRAVTVSRYAADQAQLLLGLYKPSDRMPFTLSSGFGGLSLGWRETPVVAVSSWTFSPPPY</sequence>
<dbReference type="GO" id="GO:0043565">
    <property type="term" value="F:sequence-specific DNA binding"/>
    <property type="evidence" value="ECO:0000318"/>
    <property type="project" value="GO_Central"/>
</dbReference>
<evidence type="ECO:0000313" key="5">
    <source>
        <dbReference type="EnsemblPlants" id="PAC:32933503.CDS.1"/>
    </source>
</evidence>
<evidence type="ECO:0000313" key="4">
    <source>
        <dbReference type="EMBL" id="PNR60087.1"/>
    </source>
</evidence>
<feature type="region of interest" description="Disordered" evidence="3">
    <location>
        <begin position="55"/>
        <end position="88"/>
    </location>
</feature>
<dbReference type="PaxDb" id="3218-PP1S281_32V6.1"/>
<dbReference type="InterPro" id="IPR005202">
    <property type="entry name" value="TF_GRAS"/>
</dbReference>
<dbReference type="EnsemblPlants" id="Pp3c2_18410V3.3">
    <property type="protein sequence ID" value="PAC:32933505.CDS.1"/>
    <property type="gene ID" value="Pp3c2_18410"/>
</dbReference>
<dbReference type="Gramene" id="Pp3c2_18410V3.1">
    <property type="protein sequence ID" value="PAC:32933503.CDS.1"/>
    <property type="gene ID" value="Pp3c2_18410"/>
</dbReference>
<dbReference type="PANTHER" id="PTHR31636">
    <property type="entry name" value="OSJNBA0084A10.13 PROTEIN-RELATED"/>
    <property type="match status" value="1"/>
</dbReference>
<dbReference type="Pfam" id="PF03514">
    <property type="entry name" value="GRAS"/>
    <property type="match status" value="1"/>
</dbReference>
<evidence type="ECO:0000313" key="6">
    <source>
        <dbReference type="Proteomes" id="UP000006727"/>
    </source>
</evidence>
<dbReference type="EMBL" id="ABEU02000002">
    <property type="protein sequence ID" value="PNR60087.1"/>
    <property type="molecule type" value="Genomic_DNA"/>
</dbReference>
<dbReference type="RefSeq" id="XP_024358430.1">
    <property type="nucleotide sequence ID" value="XM_024502662.2"/>
</dbReference>
<keyword evidence="6" id="KW-1185">Reference proteome</keyword>
<accession>A0A2K1L228</accession>
<keyword evidence="2" id="KW-0804">Transcription</keyword>
<dbReference type="GO" id="GO:0006355">
    <property type="term" value="P:regulation of DNA-templated transcription"/>
    <property type="evidence" value="ECO:0000318"/>
    <property type="project" value="GO_Central"/>
</dbReference>
<dbReference type="GO" id="GO:0003700">
    <property type="term" value="F:DNA-binding transcription factor activity"/>
    <property type="evidence" value="ECO:0000318"/>
    <property type="project" value="GO_Central"/>
</dbReference>
<dbReference type="GO" id="GO:0005634">
    <property type="term" value="C:nucleus"/>
    <property type="evidence" value="ECO:0000318"/>
    <property type="project" value="GO_Central"/>
</dbReference>
<feature type="compositionally biased region" description="Polar residues" evidence="3">
    <location>
        <begin position="73"/>
        <end position="82"/>
    </location>
</feature>
<protein>
    <submittedName>
        <fullName evidence="4 5">Uncharacterized protein</fullName>
    </submittedName>
</protein>